<feature type="transmembrane region" description="Helical" evidence="7">
    <location>
        <begin position="31"/>
        <end position="53"/>
    </location>
</feature>
<dbReference type="InterPro" id="IPR000515">
    <property type="entry name" value="MetI-like"/>
</dbReference>
<feature type="transmembrane region" description="Helical" evidence="7">
    <location>
        <begin position="92"/>
        <end position="118"/>
    </location>
</feature>
<dbReference type="Pfam" id="PF00528">
    <property type="entry name" value="BPD_transp_1"/>
    <property type="match status" value="1"/>
</dbReference>
<feature type="transmembrane region" description="Helical" evidence="7">
    <location>
        <begin position="127"/>
        <end position="150"/>
    </location>
</feature>
<keyword evidence="3" id="KW-1003">Cell membrane</keyword>
<keyword evidence="10" id="KW-1185">Reference proteome</keyword>
<feature type="transmembrane region" description="Helical" evidence="7">
    <location>
        <begin position="262"/>
        <end position="283"/>
    </location>
</feature>
<evidence type="ECO:0000256" key="7">
    <source>
        <dbReference type="RuleBase" id="RU363032"/>
    </source>
</evidence>
<comment type="similarity">
    <text evidence="7">Belongs to the binding-protein-dependent transport system permease family.</text>
</comment>
<proteinExistence type="inferred from homology"/>
<evidence type="ECO:0000313" key="9">
    <source>
        <dbReference type="EMBL" id="MEQ1409053.1"/>
    </source>
</evidence>
<feature type="transmembrane region" description="Helical" evidence="7">
    <location>
        <begin position="203"/>
        <end position="225"/>
    </location>
</feature>
<evidence type="ECO:0000256" key="2">
    <source>
        <dbReference type="ARBA" id="ARBA00022448"/>
    </source>
</evidence>
<dbReference type="Gene3D" id="1.10.3720.10">
    <property type="entry name" value="MetI-like"/>
    <property type="match status" value="1"/>
</dbReference>
<dbReference type="RefSeq" id="WP_227705573.1">
    <property type="nucleotide sequence ID" value="NZ_JBEAAL010000034.1"/>
</dbReference>
<keyword evidence="4 7" id="KW-0812">Transmembrane</keyword>
<keyword evidence="5 7" id="KW-1133">Transmembrane helix</keyword>
<feature type="domain" description="ABC transmembrane type-1" evidence="8">
    <location>
        <begin position="93"/>
        <end position="284"/>
    </location>
</feature>
<dbReference type="PANTHER" id="PTHR43744:SF12">
    <property type="entry name" value="ABC TRANSPORTER PERMEASE PROTEIN MG189-RELATED"/>
    <property type="match status" value="1"/>
</dbReference>
<evidence type="ECO:0000256" key="5">
    <source>
        <dbReference type="ARBA" id="ARBA00022989"/>
    </source>
</evidence>
<evidence type="ECO:0000313" key="10">
    <source>
        <dbReference type="Proteomes" id="UP001496627"/>
    </source>
</evidence>
<dbReference type="InterPro" id="IPR035906">
    <property type="entry name" value="MetI-like_sf"/>
</dbReference>
<dbReference type="SUPFAM" id="SSF161098">
    <property type="entry name" value="MetI-like"/>
    <property type="match status" value="1"/>
</dbReference>
<keyword evidence="2 7" id="KW-0813">Transport</keyword>
<dbReference type="CDD" id="cd06261">
    <property type="entry name" value="TM_PBP2"/>
    <property type="match status" value="1"/>
</dbReference>
<dbReference type="PANTHER" id="PTHR43744">
    <property type="entry name" value="ABC TRANSPORTER PERMEASE PROTEIN MG189-RELATED-RELATED"/>
    <property type="match status" value="1"/>
</dbReference>
<evidence type="ECO:0000256" key="3">
    <source>
        <dbReference type="ARBA" id="ARBA00022475"/>
    </source>
</evidence>
<dbReference type="PROSITE" id="PS50928">
    <property type="entry name" value="ABC_TM1"/>
    <property type="match status" value="1"/>
</dbReference>
<evidence type="ECO:0000256" key="4">
    <source>
        <dbReference type="ARBA" id="ARBA00022692"/>
    </source>
</evidence>
<feature type="transmembrane region" description="Helical" evidence="7">
    <location>
        <begin position="162"/>
        <end position="182"/>
    </location>
</feature>
<protein>
    <submittedName>
        <fullName evidence="9">Carbohydrate ABC transporter permease</fullName>
    </submittedName>
</protein>
<reference evidence="9 10" key="1">
    <citation type="submission" date="2024-05" db="EMBL/GenBank/DDBJ databases">
        <title>Neorhizobium sp. Rsf11, a plant growth promoting and heavy metal resistant PAH-degrader.</title>
        <authorList>
            <person name="Golubev S.N."/>
            <person name="Muratova A.Y."/>
            <person name="Markelova M.I."/>
        </authorList>
    </citation>
    <scope>NUCLEOTIDE SEQUENCE [LARGE SCALE GENOMIC DNA]</scope>
    <source>
        <strain evidence="9 10">Rsf11</strain>
    </source>
</reference>
<dbReference type="EMBL" id="JBEAAL010000034">
    <property type="protein sequence ID" value="MEQ1409053.1"/>
    <property type="molecule type" value="Genomic_DNA"/>
</dbReference>
<comment type="caution">
    <text evidence="9">The sequence shown here is derived from an EMBL/GenBank/DDBJ whole genome shotgun (WGS) entry which is preliminary data.</text>
</comment>
<sequence>MTITASENQATAVRRKAKSRRGKFKLDPQGLLIHVLLITASAVIISPLLWMVVTTMKEQQDIFTKPLWYIPPQPRLFENIGHVFGKIDFIRYFLNSLIVSTSITVLDLFFSSMCGFALAKYRFPGRVIVFGSIIATMMIPFIVILVPQYILVRDFGWLDSYAGLIIPAAISSFGIFMMRQAFLGTPDELLEAARIDGASEWRILFQIVLPMHVPSLISLAILRFLGEWDSLLWPLVVTNGENMRTMSLGLALLQDDRYGTDIPMLMTAATMALAPIVLVYAFLQRYFIKSVAGSGLKQ</sequence>
<evidence type="ECO:0000259" key="8">
    <source>
        <dbReference type="PROSITE" id="PS50928"/>
    </source>
</evidence>
<gene>
    <name evidence="9" type="ORF">ABK249_29530</name>
</gene>
<name>A0ABV0MBG8_9HYPH</name>
<evidence type="ECO:0000256" key="6">
    <source>
        <dbReference type="ARBA" id="ARBA00023136"/>
    </source>
</evidence>
<comment type="subcellular location">
    <subcellularLocation>
        <location evidence="1 7">Cell membrane</location>
        <topology evidence="1 7">Multi-pass membrane protein</topology>
    </subcellularLocation>
</comment>
<keyword evidence="6 7" id="KW-0472">Membrane</keyword>
<dbReference type="Proteomes" id="UP001496627">
    <property type="component" value="Unassembled WGS sequence"/>
</dbReference>
<accession>A0ABV0MBG8</accession>
<organism evidence="9 10">
    <name type="scientific">Neorhizobium phenanthreniclasticum</name>
    <dbReference type="NCBI Taxonomy" id="3157917"/>
    <lineage>
        <taxon>Bacteria</taxon>
        <taxon>Pseudomonadati</taxon>
        <taxon>Pseudomonadota</taxon>
        <taxon>Alphaproteobacteria</taxon>
        <taxon>Hyphomicrobiales</taxon>
        <taxon>Rhizobiaceae</taxon>
        <taxon>Rhizobium/Agrobacterium group</taxon>
        <taxon>Neorhizobium</taxon>
    </lineage>
</organism>
<evidence type="ECO:0000256" key="1">
    <source>
        <dbReference type="ARBA" id="ARBA00004651"/>
    </source>
</evidence>